<dbReference type="OrthoDB" id="7208981at2"/>
<organism evidence="3 4">
    <name type="scientific">Frigidibacter albus</name>
    <dbReference type="NCBI Taxonomy" id="1465486"/>
    <lineage>
        <taxon>Bacteria</taxon>
        <taxon>Pseudomonadati</taxon>
        <taxon>Pseudomonadota</taxon>
        <taxon>Alphaproteobacteria</taxon>
        <taxon>Rhodobacterales</taxon>
        <taxon>Paracoccaceae</taxon>
        <taxon>Frigidibacter</taxon>
    </lineage>
</organism>
<comment type="caution">
    <text evidence="3">The sequence shown here is derived from an EMBL/GenBank/DDBJ whole genome shotgun (WGS) entry which is preliminary data.</text>
</comment>
<protein>
    <submittedName>
        <fullName evidence="3">CoA transferase</fullName>
    </submittedName>
</protein>
<accession>A0A6L8VL53</accession>
<dbReference type="Proteomes" id="UP000477083">
    <property type="component" value="Unassembled WGS sequence"/>
</dbReference>
<dbReference type="GO" id="GO:0008410">
    <property type="term" value="F:CoA-transferase activity"/>
    <property type="evidence" value="ECO:0007669"/>
    <property type="project" value="TreeGrafter"/>
</dbReference>
<keyword evidence="1 3" id="KW-0808">Transferase</keyword>
<dbReference type="PANTHER" id="PTHR48207">
    <property type="entry name" value="SUCCINATE--HYDROXYMETHYLGLUTARATE COA-TRANSFERASE"/>
    <property type="match status" value="1"/>
</dbReference>
<keyword evidence="4" id="KW-1185">Reference proteome</keyword>
<proteinExistence type="predicted"/>
<name>A0A6L8VL53_9RHOB</name>
<dbReference type="SUPFAM" id="SSF89796">
    <property type="entry name" value="CoA-transferase family III (CaiB/BaiF)"/>
    <property type="match status" value="1"/>
</dbReference>
<dbReference type="Gene3D" id="3.30.1540.10">
    <property type="entry name" value="formyl-coa transferase, domain 3"/>
    <property type="match status" value="1"/>
</dbReference>
<dbReference type="PANTHER" id="PTHR48207:SF3">
    <property type="entry name" value="SUCCINATE--HYDROXYMETHYLGLUTARATE COA-TRANSFERASE"/>
    <property type="match status" value="1"/>
</dbReference>
<dbReference type="InterPro" id="IPR050483">
    <property type="entry name" value="CoA-transferase_III_domain"/>
</dbReference>
<dbReference type="InterPro" id="IPR044855">
    <property type="entry name" value="CoA-Trfase_III_dom3_sf"/>
</dbReference>
<dbReference type="AlphaFoldDB" id="A0A6L8VL53"/>
<dbReference type="InterPro" id="IPR023606">
    <property type="entry name" value="CoA-Trfase_III_dom_1_sf"/>
</dbReference>
<dbReference type="Gene3D" id="3.40.50.10540">
    <property type="entry name" value="Crotonobetainyl-coa:carnitine coa-transferase, domain 1"/>
    <property type="match status" value="1"/>
</dbReference>
<evidence type="ECO:0000256" key="1">
    <source>
        <dbReference type="ARBA" id="ARBA00022679"/>
    </source>
</evidence>
<sequence length="405" mass="43914">MTQILKNIRVLDLSRIVAAPFATQTLGDMGAEVIKIERPGPGDDSRQYGPPFAPSASGGTLPETPLYMANNRNKKSMAVNLSTPEGQAIIRELAVVSDVLVENFKTGDLARYGLDYESLRRVNPRLIYCSVTGFGQTGPYKDKPAVDSLFQAMSGMMSITGEPDGLPTRTGFSIGDILASSSVLSSILGALYHRDINGGAGQHIDISCLDATIAALSHRVMQYFMTGVAPVRMGAATPNTIPSQPFDCADVPLIVSAGTDRLYRKFCIALERPDLADDPRFVDVRGRAANRGELLPELERIMKTRTAREWMTRLDAAGIVTGPIYDLQNTFEDPQVIERGLRIDLPHEGFGNLSFLRNPIRYSETDLDSYTAPPAIGQHTDDVLREVLGRSADDIAALRGAGTVA</sequence>
<dbReference type="InterPro" id="IPR003673">
    <property type="entry name" value="CoA-Trfase_fam_III"/>
</dbReference>
<feature type="compositionally biased region" description="Basic and acidic residues" evidence="2">
    <location>
        <begin position="36"/>
        <end position="46"/>
    </location>
</feature>
<dbReference type="Pfam" id="PF02515">
    <property type="entry name" value="CoA_transf_3"/>
    <property type="match status" value="1"/>
</dbReference>
<evidence type="ECO:0000313" key="4">
    <source>
        <dbReference type="Proteomes" id="UP000477083"/>
    </source>
</evidence>
<gene>
    <name evidence="3" type="ORF">GS660_18550</name>
</gene>
<dbReference type="RefSeq" id="WP_161348479.1">
    <property type="nucleotide sequence ID" value="NZ_BMGW01000015.1"/>
</dbReference>
<feature type="region of interest" description="Disordered" evidence="2">
    <location>
        <begin position="36"/>
        <end position="61"/>
    </location>
</feature>
<evidence type="ECO:0000256" key="2">
    <source>
        <dbReference type="SAM" id="MobiDB-lite"/>
    </source>
</evidence>
<dbReference type="EMBL" id="WWNR01000015">
    <property type="protein sequence ID" value="MZQ91095.1"/>
    <property type="molecule type" value="Genomic_DNA"/>
</dbReference>
<evidence type="ECO:0000313" key="3">
    <source>
        <dbReference type="EMBL" id="MZQ91095.1"/>
    </source>
</evidence>
<reference evidence="3 4" key="1">
    <citation type="submission" date="2020-01" db="EMBL/GenBank/DDBJ databases">
        <title>Frigidibacter albus SP32T (=CGMCC 1.13995T).</title>
        <authorList>
            <person name="Liao X."/>
        </authorList>
    </citation>
    <scope>NUCLEOTIDE SEQUENCE [LARGE SCALE GENOMIC DNA]</scope>
    <source>
        <strain evidence="3 4">SP32</strain>
    </source>
</reference>